<dbReference type="EnsemblProtists" id="HpaT805637">
    <property type="protein sequence ID" value="HpaP805637"/>
    <property type="gene ID" value="HpaG805637"/>
</dbReference>
<reference evidence="2" key="1">
    <citation type="journal article" date="2010" name="Science">
        <title>Signatures of adaptation to obligate biotrophy in the Hyaloperonospora arabidopsidis genome.</title>
        <authorList>
            <person name="Baxter L."/>
            <person name="Tripathy S."/>
            <person name="Ishaque N."/>
            <person name="Boot N."/>
            <person name="Cabral A."/>
            <person name="Kemen E."/>
            <person name="Thines M."/>
            <person name="Ah-Fong A."/>
            <person name="Anderson R."/>
            <person name="Badejoko W."/>
            <person name="Bittner-Eddy P."/>
            <person name="Boore J.L."/>
            <person name="Chibucos M.C."/>
            <person name="Coates M."/>
            <person name="Dehal P."/>
            <person name="Delehaunty K."/>
            <person name="Dong S."/>
            <person name="Downton P."/>
            <person name="Dumas B."/>
            <person name="Fabro G."/>
            <person name="Fronick C."/>
            <person name="Fuerstenberg S.I."/>
            <person name="Fulton L."/>
            <person name="Gaulin E."/>
            <person name="Govers F."/>
            <person name="Hughes L."/>
            <person name="Humphray S."/>
            <person name="Jiang R.H."/>
            <person name="Judelson H."/>
            <person name="Kamoun S."/>
            <person name="Kyung K."/>
            <person name="Meijer H."/>
            <person name="Minx P."/>
            <person name="Morris P."/>
            <person name="Nelson J."/>
            <person name="Phuntumart V."/>
            <person name="Qutob D."/>
            <person name="Rehmany A."/>
            <person name="Rougon-Cardoso A."/>
            <person name="Ryden P."/>
            <person name="Torto-Alalibo T."/>
            <person name="Studholme D."/>
            <person name="Wang Y."/>
            <person name="Win J."/>
            <person name="Wood J."/>
            <person name="Clifton S.W."/>
            <person name="Rogers J."/>
            <person name="Van den Ackerveken G."/>
            <person name="Jones J.D."/>
            <person name="McDowell J.M."/>
            <person name="Beynon J."/>
            <person name="Tyler B.M."/>
        </authorList>
    </citation>
    <scope>NUCLEOTIDE SEQUENCE [LARGE SCALE GENOMIC DNA]</scope>
    <source>
        <strain evidence="2">Emoy2</strain>
    </source>
</reference>
<dbReference type="EMBL" id="JH598246">
    <property type="status" value="NOT_ANNOTATED_CDS"/>
    <property type="molecule type" value="Genomic_DNA"/>
</dbReference>
<name>M4BGW2_HYAAE</name>
<dbReference type="Proteomes" id="UP000011713">
    <property type="component" value="Unassembled WGS sequence"/>
</dbReference>
<dbReference type="VEuPathDB" id="FungiDB:HpaG805637"/>
<keyword evidence="2" id="KW-1185">Reference proteome</keyword>
<proteinExistence type="predicted"/>
<reference evidence="1" key="2">
    <citation type="submission" date="2015-06" db="UniProtKB">
        <authorList>
            <consortium name="EnsemblProtists"/>
        </authorList>
    </citation>
    <scope>IDENTIFICATION</scope>
    <source>
        <strain evidence="1">Emoy2</strain>
    </source>
</reference>
<protein>
    <submittedName>
        <fullName evidence="1">Uncharacterized protein</fullName>
    </submittedName>
</protein>
<dbReference type="AlphaFoldDB" id="M4BGW2"/>
<organism evidence="1 2">
    <name type="scientific">Hyaloperonospora arabidopsidis (strain Emoy2)</name>
    <name type="common">Downy mildew agent</name>
    <name type="synonym">Peronospora arabidopsidis</name>
    <dbReference type="NCBI Taxonomy" id="559515"/>
    <lineage>
        <taxon>Eukaryota</taxon>
        <taxon>Sar</taxon>
        <taxon>Stramenopiles</taxon>
        <taxon>Oomycota</taxon>
        <taxon>Peronosporomycetes</taxon>
        <taxon>Peronosporales</taxon>
        <taxon>Peronosporaceae</taxon>
        <taxon>Hyaloperonospora</taxon>
    </lineage>
</organism>
<dbReference type="EnsemblProtists" id="HpaT805638">
    <property type="protein sequence ID" value="HpaP805638"/>
    <property type="gene ID" value="HpaG805638"/>
</dbReference>
<dbReference type="InParanoid" id="M4BGW2"/>
<sequence length="88" mass="9898">MNGFVCSNKLEAQRWSSPGDSISEIDEKMDCTAFSDCHHHNTVNSNEWERDGLVVDPHRSLSPGVNGCDKLSEWKGGLYQRLESRACK</sequence>
<accession>M4BGW2</accession>
<evidence type="ECO:0000313" key="2">
    <source>
        <dbReference type="Proteomes" id="UP000011713"/>
    </source>
</evidence>
<evidence type="ECO:0000313" key="1">
    <source>
        <dbReference type="EnsemblProtists" id="HpaP805637"/>
    </source>
</evidence>
<dbReference type="HOGENOM" id="CLU_2473759_0_0_1"/>